<dbReference type="InterPro" id="IPR020459">
    <property type="entry name" value="AMP-binding"/>
</dbReference>
<keyword evidence="2" id="KW-0067">ATP-binding</keyword>
<feature type="domain" description="AMP-dependent synthetase/ligase" evidence="3">
    <location>
        <begin position="30"/>
        <end position="418"/>
    </location>
</feature>
<dbReference type="InterPro" id="IPR042099">
    <property type="entry name" value="ANL_N_sf"/>
</dbReference>
<dbReference type="Pfam" id="PF00501">
    <property type="entry name" value="AMP-binding"/>
    <property type="match status" value="1"/>
</dbReference>
<comment type="caution">
    <text evidence="4">The sequence shown here is derived from an EMBL/GenBank/DDBJ whole genome shotgun (WGS) entry which is preliminary data.</text>
</comment>
<dbReference type="RefSeq" id="WP_290363399.1">
    <property type="nucleotide sequence ID" value="NZ_JAUFQU010000001.1"/>
</dbReference>
<evidence type="ECO:0000313" key="5">
    <source>
        <dbReference type="Proteomes" id="UP001242368"/>
    </source>
</evidence>
<name>A0ABT8CTF5_9FLAO</name>
<evidence type="ECO:0000256" key="2">
    <source>
        <dbReference type="ARBA" id="ARBA00022840"/>
    </source>
</evidence>
<dbReference type="PROSITE" id="PS00455">
    <property type="entry name" value="AMP_BINDING"/>
    <property type="match status" value="1"/>
</dbReference>
<dbReference type="SUPFAM" id="SSF56801">
    <property type="entry name" value="Acetyl-CoA synthetase-like"/>
    <property type="match status" value="1"/>
</dbReference>
<reference evidence="5" key="1">
    <citation type="journal article" date="2019" name="Int. J. Syst. Evol. Microbiol.">
        <title>The Global Catalogue of Microorganisms (GCM) 10K type strain sequencing project: providing services to taxonomists for standard genome sequencing and annotation.</title>
        <authorList>
            <consortium name="The Broad Institute Genomics Platform"/>
            <consortium name="The Broad Institute Genome Sequencing Center for Infectious Disease"/>
            <person name="Wu L."/>
            <person name="Ma J."/>
        </authorList>
    </citation>
    <scope>NUCLEOTIDE SEQUENCE [LARGE SCALE GENOMIC DNA]</scope>
    <source>
        <strain evidence="5">CECT 7184</strain>
    </source>
</reference>
<keyword evidence="4" id="KW-0436">Ligase</keyword>
<keyword evidence="1" id="KW-0547">Nucleotide-binding</keyword>
<evidence type="ECO:0000256" key="1">
    <source>
        <dbReference type="ARBA" id="ARBA00022741"/>
    </source>
</evidence>
<accession>A0ABT8CTF5</accession>
<proteinExistence type="predicted"/>
<protein>
    <submittedName>
        <fullName evidence="4">Long-chain fatty acid--CoA ligase</fullName>
    </submittedName>
</protein>
<dbReference type="PRINTS" id="PR00154">
    <property type="entry name" value="AMPBINDING"/>
</dbReference>
<evidence type="ECO:0000313" key="4">
    <source>
        <dbReference type="EMBL" id="MDN3707426.1"/>
    </source>
</evidence>
<dbReference type="PANTHER" id="PTHR43272">
    <property type="entry name" value="LONG-CHAIN-FATTY-ACID--COA LIGASE"/>
    <property type="match status" value="1"/>
</dbReference>
<dbReference type="Proteomes" id="UP001242368">
    <property type="component" value="Unassembled WGS sequence"/>
</dbReference>
<dbReference type="PANTHER" id="PTHR43272:SF33">
    <property type="entry name" value="AMP-BINDING DOMAIN-CONTAINING PROTEIN-RELATED"/>
    <property type="match status" value="1"/>
</dbReference>
<dbReference type="CDD" id="cd05907">
    <property type="entry name" value="VL_LC_FACS_like"/>
    <property type="match status" value="1"/>
</dbReference>
<dbReference type="Gene3D" id="3.40.50.12780">
    <property type="entry name" value="N-terminal domain of ligase-like"/>
    <property type="match status" value="2"/>
</dbReference>
<dbReference type="InterPro" id="IPR020845">
    <property type="entry name" value="AMP-binding_CS"/>
</dbReference>
<sequence length="591" mass="67224">MNTVNRLFDVPYYAMDTYNLEDLFVTKQNNKWIKTSNSEFIEKAVAVSKALIHLGIQPNDKIALISTNNRTEWNIMDTAVLQIGAQTVPIYPTISEDEFEYIFNHSEVTYCFLSDQMLFDKITSIKNKIPLIKDIYTFDTIKGAKNLSELIELGKSLQNEEELEKRKSAVKTEDLATIIYTSGTTGKPKGVMLSHKNIISNFLGCQDRVPLKIGKDRAMSFLPCCHVYERMLLYLYQYNGIAIYFAESIDKIAANIVEIKPNVMCVVPRLLEKVYDAIIAKGTALSGLKKKIFFWAVGVGEKYEPYHRNGWWYNQKLKMAQKLVLSKWKEGLGGNLDLIVSGSAPLQQRLGKIFSAAGMLVMEGYGLTETSPVISVNSMANHGFKYGTVGKPLSNLEVKIAADGEILVKGDSIMLGYYKDEEKTGEVLKDGFFYTEDIGELDKDGFLKITDRKKEMFKTSGGKYITPQSIENKMKESRFIEQIMVVGEGEKMPAAFIQPDFNFLKEWAKRKNIAIGTTNEEIVTNEKVIERYKKVLDSINPSFGHWEQIKKFELTPDVWGVDNGLLTPTLKLKRKIIKEKYKDLYAKMFQK</sequence>
<dbReference type="EMBL" id="JAUFQU010000001">
    <property type="protein sequence ID" value="MDN3707426.1"/>
    <property type="molecule type" value="Genomic_DNA"/>
</dbReference>
<gene>
    <name evidence="4" type="ORF">QW060_09820</name>
</gene>
<organism evidence="4 5">
    <name type="scientific">Paenimyroides ceti</name>
    <dbReference type="NCBI Taxonomy" id="395087"/>
    <lineage>
        <taxon>Bacteria</taxon>
        <taxon>Pseudomonadati</taxon>
        <taxon>Bacteroidota</taxon>
        <taxon>Flavobacteriia</taxon>
        <taxon>Flavobacteriales</taxon>
        <taxon>Flavobacteriaceae</taxon>
        <taxon>Paenimyroides</taxon>
    </lineage>
</organism>
<dbReference type="InterPro" id="IPR000873">
    <property type="entry name" value="AMP-dep_synth/lig_dom"/>
</dbReference>
<keyword evidence="5" id="KW-1185">Reference proteome</keyword>
<evidence type="ECO:0000259" key="3">
    <source>
        <dbReference type="Pfam" id="PF00501"/>
    </source>
</evidence>
<dbReference type="GO" id="GO:0016874">
    <property type="term" value="F:ligase activity"/>
    <property type="evidence" value="ECO:0007669"/>
    <property type="project" value="UniProtKB-KW"/>
</dbReference>